<keyword evidence="3" id="KW-1185">Reference proteome</keyword>
<evidence type="ECO:0000313" key="3">
    <source>
        <dbReference type="Proteomes" id="UP001596223"/>
    </source>
</evidence>
<protein>
    <submittedName>
        <fullName evidence="2">Uncharacterized protein</fullName>
    </submittedName>
</protein>
<dbReference type="RefSeq" id="WP_378608084.1">
    <property type="nucleotide sequence ID" value="NZ_JBHSQN010000013.1"/>
</dbReference>
<reference evidence="3" key="1">
    <citation type="journal article" date="2019" name="Int. J. Syst. Evol. Microbiol.">
        <title>The Global Catalogue of Microorganisms (GCM) 10K type strain sequencing project: providing services to taxonomists for standard genome sequencing and annotation.</title>
        <authorList>
            <consortium name="The Broad Institute Genomics Platform"/>
            <consortium name="The Broad Institute Genome Sequencing Center for Infectious Disease"/>
            <person name="Wu L."/>
            <person name="Ma J."/>
        </authorList>
    </citation>
    <scope>NUCLEOTIDE SEQUENCE [LARGE SCALE GENOMIC DNA]</scope>
    <source>
        <strain evidence="3">CCUG 36956</strain>
    </source>
</reference>
<evidence type="ECO:0000256" key="1">
    <source>
        <dbReference type="SAM" id="SignalP"/>
    </source>
</evidence>
<name>A0ABW1JWV8_9NOCA</name>
<gene>
    <name evidence="2" type="ORF">ACFP3H_19540</name>
</gene>
<sequence>MTTLSPRAKTAALLGGLAVLTATTAGAASADPVTGSEQRATVVCVAPDLPPSATAGPHVDHLVPTPPGGHSQTVIIDGPVPATPLEHAVPVPAQAVIVEGPGSAECTAFRGDGVRVTVPAPEGADVVPARPYDPAA</sequence>
<feature type="signal peptide" evidence="1">
    <location>
        <begin position="1"/>
        <end position="27"/>
    </location>
</feature>
<organism evidence="2 3">
    <name type="scientific">Nocardia lasii</name>
    <dbReference type="NCBI Taxonomy" id="1616107"/>
    <lineage>
        <taxon>Bacteria</taxon>
        <taxon>Bacillati</taxon>
        <taxon>Actinomycetota</taxon>
        <taxon>Actinomycetes</taxon>
        <taxon>Mycobacteriales</taxon>
        <taxon>Nocardiaceae</taxon>
        <taxon>Nocardia</taxon>
    </lineage>
</organism>
<dbReference type="Proteomes" id="UP001596223">
    <property type="component" value="Unassembled WGS sequence"/>
</dbReference>
<evidence type="ECO:0000313" key="2">
    <source>
        <dbReference type="EMBL" id="MFC6013254.1"/>
    </source>
</evidence>
<comment type="caution">
    <text evidence="2">The sequence shown here is derived from an EMBL/GenBank/DDBJ whole genome shotgun (WGS) entry which is preliminary data.</text>
</comment>
<accession>A0ABW1JWV8</accession>
<keyword evidence="1" id="KW-0732">Signal</keyword>
<dbReference type="EMBL" id="JBHSQN010000013">
    <property type="protein sequence ID" value="MFC6013254.1"/>
    <property type="molecule type" value="Genomic_DNA"/>
</dbReference>
<proteinExistence type="predicted"/>
<feature type="chain" id="PRO_5045771430" evidence="1">
    <location>
        <begin position="28"/>
        <end position="136"/>
    </location>
</feature>